<comment type="similarity">
    <text evidence="1">Belongs to the UPF0213 family.</text>
</comment>
<evidence type="ECO:0000313" key="3">
    <source>
        <dbReference type="EMBL" id="MCG2420488.1"/>
    </source>
</evidence>
<evidence type="ECO:0000259" key="2">
    <source>
        <dbReference type="PROSITE" id="PS50164"/>
    </source>
</evidence>
<protein>
    <submittedName>
        <fullName evidence="3">GIY-YIG nuclease family protein</fullName>
    </submittedName>
</protein>
<dbReference type="SUPFAM" id="SSF82771">
    <property type="entry name" value="GIY-YIG endonuclease"/>
    <property type="match status" value="1"/>
</dbReference>
<dbReference type="InterPro" id="IPR035901">
    <property type="entry name" value="GIY-YIG_endonuc_sf"/>
</dbReference>
<reference evidence="3" key="1">
    <citation type="submission" date="2021-09" db="EMBL/GenBank/DDBJ databases">
        <title>Genome of Aequorivita sp. strain F47161.</title>
        <authorList>
            <person name="Wang Y."/>
        </authorList>
    </citation>
    <scope>NUCLEOTIDE SEQUENCE</scope>
    <source>
        <strain evidence="3">F47161</strain>
    </source>
</reference>
<dbReference type="InterPro" id="IPR000305">
    <property type="entry name" value="GIY-YIG_endonuc"/>
</dbReference>
<proteinExistence type="inferred from homology"/>
<dbReference type="Proteomes" id="UP001139461">
    <property type="component" value="Unassembled WGS sequence"/>
</dbReference>
<dbReference type="Gene3D" id="3.40.1440.10">
    <property type="entry name" value="GIY-YIG endonuclease"/>
    <property type="match status" value="1"/>
</dbReference>
<dbReference type="RefSeq" id="WP_237604259.1">
    <property type="nucleotide sequence ID" value="NZ_JAIRBA010000059.1"/>
</dbReference>
<sequence>MYYQYYVYILECSDKSYYTGITNDLSKRLEQHQAGTKRDAYTYKRRPITLKFHQEFNDVLQAIYFEKKIKRWTRAKKKALIDGDVNMLKALSECRNATHHNYNPSPKPKN</sequence>
<dbReference type="AlphaFoldDB" id="A0A9X1QWX5"/>
<dbReference type="EMBL" id="JAIRBA010000059">
    <property type="protein sequence ID" value="MCG2420488.1"/>
    <property type="molecule type" value="Genomic_DNA"/>
</dbReference>
<name>A0A9X1QWX5_9FLAO</name>
<dbReference type="InterPro" id="IPR050190">
    <property type="entry name" value="UPF0213_domain"/>
</dbReference>
<organism evidence="3 4">
    <name type="scientific">Aequorivita vitellina</name>
    <dbReference type="NCBI Taxonomy" id="2874475"/>
    <lineage>
        <taxon>Bacteria</taxon>
        <taxon>Pseudomonadati</taxon>
        <taxon>Bacteroidota</taxon>
        <taxon>Flavobacteriia</taxon>
        <taxon>Flavobacteriales</taxon>
        <taxon>Flavobacteriaceae</taxon>
        <taxon>Aequorivita</taxon>
    </lineage>
</organism>
<dbReference type="SMART" id="SM00465">
    <property type="entry name" value="GIYc"/>
    <property type="match status" value="1"/>
</dbReference>
<gene>
    <name evidence="3" type="ORF">K8089_15810</name>
</gene>
<keyword evidence="4" id="KW-1185">Reference proteome</keyword>
<dbReference type="CDD" id="cd10456">
    <property type="entry name" value="GIY-YIG_UPF0213"/>
    <property type="match status" value="1"/>
</dbReference>
<dbReference type="PROSITE" id="PS50164">
    <property type="entry name" value="GIY_YIG"/>
    <property type="match status" value="1"/>
</dbReference>
<evidence type="ECO:0000256" key="1">
    <source>
        <dbReference type="ARBA" id="ARBA00007435"/>
    </source>
</evidence>
<dbReference type="PANTHER" id="PTHR34477">
    <property type="entry name" value="UPF0213 PROTEIN YHBQ"/>
    <property type="match status" value="1"/>
</dbReference>
<comment type="caution">
    <text evidence="3">The sequence shown here is derived from an EMBL/GenBank/DDBJ whole genome shotgun (WGS) entry which is preliminary data.</text>
</comment>
<evidence type="ECO:0000313" key="4">
    <source>
        <dbReference type="Proteomes" id="UP001139461"/>
    </source>
</evidence>
<feature type="domain" description="GIY-YIG" evidence="2">
    <location>
        <begin position="3"/>
        <end position="79"/>
    </location>
</feature>
<dbReference type="Pfam" id="PF01541">
    <property type="entry name" value="GIY-YIG"/>
    <property type="match status" value="1"/>
</dbReference>
<accession>A0A9X1QWX5</accession>
<dbReference type="PANTHER" id="PTHR34477:SF1">
    <property type="entry name" value="UPF0213 PROTEIN YHBQ"/>
    <property type="match status" value="1"/>
</dbReference>